<dbReference type="InterPro" id="IPR036390">
    <property type="entry name" value="WH_DNA-bd_sf"/>
</dbReference>
<dbReference type="SUPFAM" id="SSF100950">
    <property type="entry name" value="NagB/RpiA/CoA transferase-like"/>
    <property type="match status" value="1"/>
</dbReference>
<dbReference type="GO" id="GO:0003700">
    <property type="term" value="F:DNA-binding transcription factor activity"/>
    <property type="evidence" value="ECO:0007669"/>
    <property type="project" value="InterPro"/>
</dbReference>
<dbReference type="Pfam" id="PF08220">
    <property type="entry name" value="HTH_DeoR"/>
    <property type="match status" value="1"/>
</dbReference>
<dbReference type="Pfam" id="PF00455">
    <property type="entry name" value="DeoRC"/>
    <property type="match status" value="1"/>
</dbReference>
<dbReference type="InterPro" id="IPR050313">
    <property type="entry name" value="Carb_Metab_HTH_regulators"/>
</dbReference>
<dbReference type="InterPro" id="IPR001034">
    <property type="entry name" value="DeoR_HTH"/>
</dbReference>
<feature type="domain" description="HTH deoR-type" evidence="3">
    <location>
        <begin position="5"/>
        <end position="60"/>
    </location>
</feature>
<dbReference type="SMART" id="SM00420">
    <property type="entry name" value="HTH_DEOR"/>
    <property type="match status" value="1"/>
</dbReference>
<dbReference type="PANTHER" id="PTHR30363:SF44">
    <property type="entry name" value="AGA OPERON TRANSCRIPTIONAL REPRESSOR-RELATED"/>
    <property type="match status" value="1"/>
</dbReference>
<name>A0A3P3XSS7_9SPIR</name>
<evidence type="ECO:0000256" key="1">
    <source>
        <dbReference type="ARBA" id="ARBA00023015"/>
    </source>
</evidence>
<dbReference type="PRINTS" id="PR00037">
    <property type="entry name" value="HTHLACR"/>
</dbReference>
<dbReference type="InterPro" id="IPR036388">
    <property type="entry name" value="WH-like_DNA-bd_sf"/>
</dbReference>
<dbReference type="Gene3D" id="3.40.50.1360">
    <property type="match status" value="1"/>
</dbReference>
<accession>A0A3P3XSS7</accession>
<dbReference type="SMART" id="SM01134">
    <property type="entry name" value="DeoRC"/>
    <property type="match status" value="1"/>
</dbReference>
<protein>
    <submittedName>
        <fullName evidence="4">Transcriptional regulator, DeoR family</fullName>
    </submittedName>
</protein>
<evidence type="ECO:0000313" key="4">
    <source>
        <dbReference type="EMBL" id="SLM19341.1"/>
    </source>
</evidence>
<gene>
    <name evidence="4" type="ORF">SPIRO4BDMA_50856</name>
</gene>
<dbReference type="InterPro" id="IPR037171">
    <property type="entry name" value="NagB/RpiA_transferase-like"/>
</dbReference>
<evidence type="ECO:0000256" key="2">
    <source>
        <dbReference type="ARBA" id="ARBA00023163"/>
    </source>
</evidence>
<evidence type="ECO:0000259" key="3">
    <source>
        <dbReference type="PROSITE" id="PS51000"/>
    </source>
</evidence>
<organism evidence="4">
    <name type="scientific">uncultured spirochete</name>
    <dbReference type="NCBI Taxonomy" id="156406"/>
    <lineage>
        <taxon>Bacteria</taxon>
        <taxon>Pseudomonadati</taxon>
        <taxon>Spirochaetota</taxon>
        <taxon>Spirochaetia</taxon>
        <taxon>Spirochaetales</taxon>
        <taxon>environmental samples</taxon>
    </lineage>
</organism>
<dbReference type="PROSITE" id="PS51000">
    <property type="entry name" value="HTH_DEOR_2"/>
    <property type="match status" value="1"/>
</dbReference>
<keyword evidence="2" id="KW-0804">Transcription</keyword>
<dbReference type="EMBL" id="FWDO01000005">
    <property type="protein sequence ID" value="SLM19341.1"/>
    <property type="molecule type" value="Genomic_DNA"/>
</dbReference>
<reference evidence="4" key="1">
    <citation type="submission" date="2017-02" db="EMBL/GenBank/DDBJ databases">
        <authorList>
            <person name="Regsiter A."/>
            <person name="William W."/>
        </authorList>
    </citation>
    <scope>NUCLEOTIDE SEQUENCE</scope>
    <source>
        <strain evidence="4">BdmA 4</strain>
    </source>
</reference>
<dbReference type="Gene3D" id="1.10.10.10">
    <property type="entry name" value="Winged helix-like DNA-binding domain superfamily/Winged helix DNA-binding domain"/>
    <property type="match status" value="1"/>
</dbReference>
<dbReference type="SUPFAM" id="SSF46785">
    <property type="entry name" value="Winged helix' DNA-binding domain"/>
    <property type="match status" value="1"/>
</dbReference>
<sequence length="251" mass="27428">MLFDLNDREKAILELLADRSFISVSELANALDVSEVTIRGDLSTLEERGYLLRTRGGAEPSMHRSILEHQKLHMEEKQRIAKKAAELVGDSDRIMIEAGTTTALISRHLVGKKDVQIVTNSMLAFSYSRMNPLINLILTGGTFRRETESLVGPIAVQSLGSFNARLAFVGTDGFSVKRGMTTQLTEGAEIVRAMSKRAEITWLIADSSKFDKVGFVSVLPLNAVHGIISDTGLSKEAIEALQAEGLEVLLA</sequence>
<proteinExistence type="predicted"/>
<keyword evidence="1" id="KW-0805">Transcription regulation</keyword>
<dbReference type="InterPro" id="IPR014036">
    <property type="entry name" value="DeoR-like_C"/>
</dbReference>
<dbReference type="AlphaFoldDB" id="A0A3P3XSS7"/>
<dbReference type="PANTHER" id="PTHR30363">
    <property type="entry name" value="HTH-TYPE TRANSCRIPTIONAL REGULATOR SRLR-RELATED"/>
    <property type="match status" value="1"/>
</dbReference>